<protein>
    <submittedName>
        <fullName evidence="1">Uncharacterized protein</fullName>
    </submittedName>
</protein>
<name>A0ACB8VV43_9TELE</name>
<comment type="caution">
    <text evidence="1">The sequence shown here is derived from an EMBL/GenBank/DDBJ whole genome shotgun (WGS) entry which is preliminary data.</text>
</comment>
<organism evidence="1 2">
    <name type="scientific">Scortum barcoo</name>
    <name type="common">barcoo grunter</name>
    <dbReference type="NCBI Taxonomy" id="214431"/>
    <lineage>
        <taxon>Eukaryota</taxon>
        <taxon>Metazoa</taxon>
        <taxon>Chordata</taxon>
        <taxon>Craniata</taxon>
        <taxon>Vertebrata</taxon>
        <taxon>Euteleostomi</taxon>
        <taxon>Actinopterygii</taxon>
        <taxon>Neopterygii</taxon>
        <taxon>Teleostei</taxon>
        <taxon>Neoteleostei</taxon>
        <taxon>Acanthomorphata</taxon>
        <taxon>Eupercaria</taxon>
        <taxon>Centrarchiformes</taxon>
        <taxon>Terapontoidei</taxon>
        <taxon>Terapontidae</taxon>
        <taxon>Scortum</taxon>
    </lineage>
</organism>
<keyword evidence="2" id="KW-1185">Reference proteome</keyword>
<evidence type="ECO:0000313" key="1">
    <source>
        <dbReference type="EMBL" id="KAI3359346.1"/>
    </source>
</evidence>
<dbReference type="EMBL" id="CM041547">
    <property type="protein sequence ID" value="KAI3359346.1"/>
    <property type="molecule type" value="Genomic_DNA"/>
</dbReference>
<evidence type="ECO:0000313" key="2">
    <source>
        <dbReference type="Proteomes" id="UP000831701"/>
    </source>
</evidence>
<reference evidence="1" key="1">
    <citation type="submission" date="2022-04" db="EMBL/GenBank/DDBJ databases">
        <title>Jade perch genome.</title>
        <authorList>
            <person name="Chao B."/>
        </authorList>
    </citation>
    <scope>NUCLEOTIDE SEQUENCE</scope>
    <source>
        <strain evidence="1">CB-2022</strain>
    </source>
</reference>
<sequence>MDKGSWKQTLALVVVLVTAYAEASHSWHMDDFIKAVKQVEDADPGSEPVAVLRRLRIAAGFNDAFIQKYLGDARSGGPEMDASLSVYINKALHHRVTEDGEEKGVVLTSDGTTVALKPLLLGIEVGFLSKSRGRVRGLYQLTLAKELNLSLKHISTLTRLLGPDGCWDSVTSPQVFTLLDSPSLLTTAQVNGGMDGVILGTEVSSNSTDHRKLSSLLTEYYCHQLDKGLDSAPRLISRRRRENFRGLVAPPVLTRHVVKSVELQRRLKGRPKMDVKEKKELMAVVKGGMREFVHEYMDCPPIIPRCMWGAKPYRGTPTNLSLPLHFLFIHHTHTPSQPCLTFEQCSADMRSMQRFHQEDRGWDDIGYSFVAGSDGYIYEGRGWHWQGAHTFGHNSVGYGVSFIGDYATRLPSQHSMELVRDQLASCAVGGGRLVANFTLQGHRQVVKTACPGDALYNEIRGWKHFGPREDDLSGGRTRHFWPAGAVRASREHRLGGRQRLRSSPSPKYDERLLSGQPFTATRTAGRAHPSCSPSARDGPMSAKCSWGRAGDEGPKRTEAPEPGAEPGRSAQRRFRSSAFPSSLSWDSDSEKETLDEEELQHFSNPHGLAAHSPGSPSSGLRLHSENDQEPEKRQHLRSNNASPTAVEGHSDNTESTKTEEPNTSQLGPTELADSKVWNVSGGAELFLSKVKPKEGCQMEEEADNSEGEKRPKGKETKEPERDVYSFPGDSDPESPPPAPWAHCTFIQRCRKKRVLLRPFSGLGTLKRTLPETGKWTRVSPQKSKPSELSQLNQGGGVYDFDDTDFGEGAVDEPIKFRGRGGKRDEEDGCGGVPGKEIFTCVECSIYFKKQVHLQEHIVEHYQSGVAGGRRLGKGGRFRCVECGWNLPNRLALGDHHRRHEESRLKILEEIEKLNENRKAREIQTLDSNAVNHMSPDPAIMQDASSVSIAGKMSDPEIVTSPPLSPEPVSTPDADPAVLDSDAPPPNSVRTPAQARAVSACRRRFICTKCNFSTRTSQALANHTKTHNRKKTALQADPPSPGSPSCLASTSLACGHCAFLTSSQTVMREHQKLAHPGQVTISGAEETGQHSRSNVAKASKGSLPLRNSVTADSAAAWPTSQVVFKCAGNRRFSRRGKSWGDLAKFYPRLDDDELPGSEEEERDEDQSAELDTEHSRQEANSPEGVKPHTRARSNTAQCYIIARYQEECEGREDKLQVGKDGKVFFLRRSNRVTAAPAEIDSDDDDDDIDEERVRRFLSEGILDEDNDEIDEDAEALKSVERKCPYCPDRFHNGIGLANHVRGHLNRVGVSYNVRHFISPEEVNAIEKKFSYQKKKKKVANFDPDTFSVMHCEFCSAGFDTRAGLSSHARAHLRDFGITNWDVTISPIHILRELFSSRPDLVIPTAPPRSLGSPREEDEDDEEVNEIEEEEGGIVEVKLEGETSERTLSAAVSDVLPLASPQPCKEEEEDGVEECEVILLAADVFDGCYLSPRQRLRFELGTGCVDLSDDTWRDEEDLTDEEEEAAAAEEEDEEELQQQQRPAPDGLSSSPGKTGLSGVDTDGLSPGEDVDTKVHNLKCEVCGAQFETRRGLSSHARSHLRQLGVSVSESSGAPIDLLYQITKERDADRQISPPLLEPPPAKNSSPSAPLRNDEDLEDMDLDEKPIPLSVLAKAAKAVPPPSSSTPTPSPGASPAPPHSGSPSSVVRKAPISSLLPVSSPLRSPEHKAGGMKNLTSSLSAPSTITTAKPLWAPQENDAPLNLTLEVDPNKDIVCQLCGAWFETRKGLSSHARAHLRHFGVEYSESKGSPIDLLNQLIDTDDFKHKASALQLDGHPVPRGLTTALSSQKQSLLSLTSSSSSSSSLLYKVTTAGGGSTSKATSSSASSLLGPPAKRLKSSSMRVFRLSSGELMALPHSEPPKEIGCEFCGEYFENRKGLSSHARSHLRQMGITEWSVNGSPIDTLREIITRRGLPCALPLKPLKTPPPSSPGPPRSPLSTSSSPSATLLSRLPFAFARPSSPAQPAASKSSSAPLTSSSGGLILKLKPEPVQLEVTTPRAAGRPVGFPGEPLNWSSSDNVFPLNLAMAHDVEPTRDIRCEFCGEYFENRKGLSSHARSHLRQMGITEWSVNGSPIDTLREVMHKRGAGATSQSDPGVKKESGQGASSPSWENAVGCSEGLGVSSYQSSKFHKSPLSLLQAGSRLHKQGLGSVGASATPPTGKFFRMSPLGKRPLSEETQSVESAHSPPHQLKTFSPLPHDFSFKRKPSPDKHGHQDPSCELCGFYFENRKALASHARAHLRQFGVTEWCVNGSPIRAYA</sequence>
<proteinExistence type="predicted"/>
<dbReference type="Proteomes" id="UP000831701">
    <property type="component" value="Chromosome 17"/>
</dbReference>
<gene>
    <name evidence="1" type="ORF">L3Q82_002851</name>
</gene>
<accession>A0ACB8VV43</accession>